<dbReference type="InterPro" id="IPR032812">
    <property type="entry name" value="SbsA_Ig"/>
</dbReference>
<dbReference type="SMART" id="SM00228">
    <property type="entry name" value="PDZ"/>
    <property type="match status" value="1"/>
</dbReference>
<evidence type="ECO:0000256" key="6">
    <source>
        <dbReference type="RuleBase" id="RU004404"/>
    </source>
</evidence>
<feature type="chain" id="PRO_5046630913" evidence="7">
    <location>
        <begin position="26"/>
        <end position="460"/>
    </location>
</feature>
<evidence type="ECO:0000256" key="2">
    <source>
        <dbReference type="ARBA" id="ARBA00022670"/>
    </source>
</evidence>
<dbReference type="NCBIfam" id="TIGR00225">
    <property type="entry name" value="prc"/>
    <property type="match status" value="1"/>
</dbReference>
<dbReference type="SUPFAM" id="SSF50156">
    <property type="entry name" value="PDZ domain-like"/>
    <property type="match status" value="1"/>
</dbReference>
<keyword evidence="3 7" id="KW-0732">Signal</keyword>
<accession>A0ABU8F1H8</accession>
<keyword evidence="10" id="KW-1185">Reference proteome</keyword>
<comment type="caution">
    <text evidence="9">The sequence shown here is derived from an EMBL/GenBank/DDBJ whole genome shotgun (WGS) entry which is preliminary data.</text>
</comment>
<protein>
    <submittedName>
        <fullName evidence="9">S41 family peptidase</fullName>
    </submittedName>
</protein>
<feature type="domain" description="PDZ" evidence="8">
    <location>
        <begin position="76"/>
        <end position="139"/>
    </location>
</feature>
<sequence>MKRFSGFAIILMVISMLVAPVSALGAPLDEVKQIVREEYKGEIPANLQSATSIDDIMNQLDPYSTYFTKEEFEAFSNSINNTTTGIGVVIEEHEIGIHVVNTFDGGAASGAGIVSGDIILEVDGTSTEKMSIQQASSLITGKEGTTVHLVVLKETNKKESYTLTRKKFHVPVVTKKLLYGNTGYIAINSFSENGAKLVQDAKNALQKQGATSFILDLTNNGGGYVPTAEELIGLFPNSPHAYYLETRGQSGIVESVEHASLFPKNTKVLVNGYSASASEMTAAALLDQKSAILYGQKTYGKGTMQTFYELSDGSFLKLTVATFTGPKGTIINKTGVTPNVVTEAEKELTKAHLDTILETNKTYKKIRTLSNIPASKEFTVTFSKEIKANKDQKNMELVKLGETNGVPITISQKSPKQFVVKPNAPLEKGAAYLLLIHPTFQPKNGTAMKNGAYVEVTVQP</sequence>
<evidence type="ECO:0000313" key="10">
    <source>
        <dbReference type="Proteomes" id="UP001364890"/>
    </source>
</evidence>
<keyword evidence="2 6" id="KW-0645">Protease</keyword>
<dbReference type="InterPro" id="IPR036034">
    <property type="entry name" value="PDZ_sf"/>
</dbReference>
<dbReference type="CDD" id="cd07560">
    <property type="entry name" value="Peptidase_S41_CPP"/>
    <property type="match status" value="1"/>
</dbReference>
<evidence type="ECO:0000256" key="5">
    <source>
        <dbReference type="ARBA" id="ARBA00022825"/>
    </source>
</evidence>
<dbReference type="PROSITE" id="PS50106">
    <property type="entry name" value="PDZ"/>
    <property type="match status" value="1"/>
</dbReference>
<dbReference type="EMBL" id="JBAWSY010000002">
    <property type="protein sequence ID" value="MEI4768870.1"/>
    <property type="molecule type" value="Genomic_DNA"/>
</dbReference>
<dbReference type="InterPro" id="IPR004447">
    <property type="entry name" value="Peptidase_S41A"/>
</dbReference>
<dbReference type="InterPro" id="IPR029045">
    <property type="entry name" value="ClpP/crotonase-like_dom_sf"/>
</dbReference>
<evidence type="ECO:0000256" key="7">
    <source>
        <dbReference type="SAM" id="SignalP"/>
    </source>
</evidence>
<dbReference type="Pfam" id="PF03572">
    <property type="entry name" value="Peptidase_S41"/>
    <property type="match status" value="1"/>
</dbReference>
<gene>
    <name evidence="9" type="ORF">WAX74_04255</name>
</gene>
<evidence type="ECO:0000256" key="4">
    <source>
        <dbReference type="ARBA" id="ARBA00022801"/>
    </source>
</evidence>
<dbReference type="Pfam" id="PF00595">
    <property type="entry name" value="PDZ"/>
    <property type="match status" value="1"/>
</dbReference>
<dbReference type="SMART" id="SM00245">
    <property type="entry name" value="TSPc"/>
    <property type="match status" value="1"/>
</dbReference>
<dbReference type="InterPro" id="IPR001478">
    <property type="entry name" value="PDZ"/>
</dbReference>
<dbReference type="InterPro" id="IPR005151">
    <property type="entry name" value="Tail-specific_protease"/>
</dbReference>
<feature type="signal peptide" evidence="7">
    <location>
        <begin position="1"/>
        <end position="25"/>
    </location>
</feature>
<dbReference type="RefSeq" id="WP_336496421.1">
    <property type="nucleotide sequence ID" value="NZ_JBAWSY010000002.1"/>
</dbReference>
<reference evidence="9 10" key="1">
    <citation type="submission" date="2024-01" db="EMBL/GenBank/DDBJ databases">
        <title>Seven novel Bacillus-like species.</title>
        <authorList>
            <person name="Liu G."/>
        </authorList>
    </citation>
    <scope>NUCLEOTIDE SEQUENCE [LARGE SCALE GENOMIC DNA]</scope>
    <source>
        <strain evidence="9 10">FJAT-51614</strain>
    </source>
</reference>
<keyword evidence="5 6" id="KW-0720">Serine protease</keyword>
<evidence type="ECO:0000313" key="9">
    <source>
        <dbReference type="EMBL" id="MEI4768870.1"/>
    </source>
</evidence>
<dbReference type="Proteomes" id="UP001364890">
    <property type="component" value="Unassembled WGS sequence"/>
</dbReference>
<evidence type="ECO:0000259" key="8">
    <source>
        <dbReference type="PROSITE" id="PS50106"/>
    </source>
</evidence>
<dbReference type="SUPFAM" id="SSF52096">
    <property type="entry name" value="ClpP/crotonase"/>
    <property type="match status" value="1"/>
</dbReference>
<dbReference type="PANTHER" id="PTHR32060:SF30">
    <property type="entry name" value="CARBOXY-TERMINAL PROCESSING PROTEASE CTPA"/>
    <property type="match status" value="1"/>
</dbReference>
<dbReference type="Pfam" id="PF13205">
    <property type="entry name" value="Big_5"/>
    <property type="match status" value="1"/>
</dbReference>
<dbReference type="PANTHER" id="PTHR32060">
    <property type="entry name" value="TAIL-SPECIFIC PROTEASE"/>
    <property type="match status" value="1"/>
</dbReference>
<name>A0ABU8F1H8_9BACI</name>
<dbReference type="CDD" id="cd06782">
    <property type="entry name" value="cpPDZ_CPP-like"/>
    <property type="match status" value="1"/>
</dbReference>
<keyword evidence="4 6" id="KW-0378">Hydrolase</keyword>
<evidence type="ECO:0000256" key="3">
    <source>
        <dbReference type="ARBA" id="ARBA00022729"/>
    </source>
</evidence>
<comment type="similarity">
    <text evidence="1 6">Belongs to the peptidase S41A family.</text>
</comment>
<evidence type="ECO:0000256" key="1">
    <source>
        <dbReference type="ARBA" id="ARBA00009179"/>
    </source>
</evidence>
<organism evidence="9 10">
    <name type="scientific">Psychrobacillus mangrovi</name>
    <dbReference type="NCBI Taxonomy" id="3117745"/>
    <lineage>
        <taxon>Bacteria</taxon>
        <taxon>Bacillati</taxon>
        <taxon>Bacillota</taxon>
        <taxon>Bacilli</taxon>
        <taxon>Bacillales</taxon>
        <taxon>Bacillaceae</taxon>
        <taxon>Psychrobacillus</taxon>
    </lineage>
</organism>
<proteinExistence type="inferred from homology"/>
<dbReference type="Gene3D" id="3.90.226.10">
    <property type="entry name" value="2-enoyl-CoA Hydratase, Chain A, domain 1"/>
    <property type="match status" value="1"/>
</dbReference>
<dbReference type="Gene3D" id="3.30.750.44">
    <property type="match status" value="1"/>
</dbReference>
<dbReference type="Gene3D" id="2.30.42.10">
    <property type="match status" value="1"/>
</dbReference>